<dbReference type="InterPro" id="IPR006638">
    <property type="entry name" value="Elp3/MiaA/NifB-like_rSAM"/>
</dbReference>
<dbReference type="PANTHER" id="PTHR43409:SF4">
    <property type="entry name" value="RADICAL SAM SUPERFAMILY PROTEIN"/>
    <property type="match status" value="1"/>
</dbReference>
<evidence type="ECO:0000256" key="2">
    <source>
        <dbReference type="ARBA" id="ARBA00022691"/>
    </source>
</evidence>
<evidence type="ECO:0000256" key="3">
    <source>
        <dbReference type="ARBA" id="ARBA00022723"/>
    </source>
</evidence>
<evidence type="ECO:0000256" key="4">
    <source>
        <dbReference type="ARBA" id="ARBA00023004"/>
    </source>
</evidence>
<dbReference type="RefSeq" id="WP_103952441.1">
    <property type="nucleotide sequence ID" value="NZ_FNUL01000004.1"/>
</dbReference>
<dbReference type="EMBL" id="FNUL01000004">
    <property type="protein sequence ID" value="SEF60839.1"/>
    <property type="molecule type" value="Genomic_DNA"/>
</dbReference>
<dbReference type="Pfam" id="PF04055">
    <property type="entry name" value="Radical_SAM"/>
    <property type="match status" value="1"/>
</dbReference>
<dbReference type="GO" id="GO:0051536">
    <property type="term" value="F:iron-sulfur cluster binding"/>
    <property type="evidence" value="ECO:0007669"/>
    <property type="project" value="UniProtKB-KW"/>
</dbReference>
<dbReference type="CDD" id="cd01335">
    <property type="entry name" value="Radical_SAM"/>
    <property type="match status" value="1"/>
</dbReference>
<dbReference type="SFLD" id="SFLDG01095">
    <property type="entry name" value="Uncharacterised_Radical_SAM_Su"/>
    <property type="match status" value="1"/>
</dbReference>
<protein>
    <submittedName>
        <fullName evidence="7">Radical SAM superfamily protein</fullName>
    </submittedName>
</protein>
<accession>A0A1H5TDG5</accession>
<proteinExistence type="predicted"/>
<gene>
    <name evidence="7" type="ORF">SAMN05216537_104116</name>
</gene>
<reference evidence="7 8" key="1">
    <citation type="submission" date="2016-10" db="EMBL/GenBank/DDBJ databases">
        <authorList>
            <person name="de Groot N.N."/>
        </authorList>
    </citation>
    <scope>NUCLEOTIDE SEQUENCE [LARGE SCALE GENOMIC DNA]</scope>
    <source>
        <strain evidence="7 8">D15d</strain>
    </source>
</reference>
<keyword evidence="4" id="KW-0408">Iron</keyword>
<keyword evidence="8" id="KW-1185">Reference proteome</keyword>
<dbReference type="STRING" id="1410661.GCA_000702205_00622"/>
<evidence type="ECO:0000259" key="6">
    <source>
        <dbReference type="PROSITE" id="PS51918"/>
    </source>
</evidence>
<sequence length="292" mass="33105">MHFSSGIVRPPYEAGSLFLQVTSGCSHNKCRFCTFYKEAPFSVSPESEIREDLQEIRDSGWKVKRIFLQGADPFLLSYDRLKRIMDLIKEYLPWDVSVGGYGRVDSVKNKSVEQLKSLKEMGYDMIVFGIESGDDAVLNKMNKGYHGSDIVEQLSKLDEAGMHYSVIFLYGLGGHDYGMGHAIKTAEVLNHLSPVRVLASGLSIFPDTPLMEEVRRGEFVEATETEKIQELYTFVKTLEINTLLDATNVSNMMPVYGHLPEDKEKILAMLKQGLNEQGEKQLRMRRDSMRSL</sequence>
<evidence type="ECO:0000256" key="1">
    <source>
        <dbReference type="ARBA" id="ARBA00001966"/>
    </source>
</evidence>
<dbReference type="PROSITE" id="PS51918">
    <property type="entry name" value="RADICAL_SAM"/>
    <property type="match status" value="1"/>
</dbReference>
<evidence type="ECO:0000313" key="8">
    <source>
        <dbReference type="Proteomes" id="UP000236726"/>
    </source>
</evidence>
<dbReference type="InterPro" id="IPR007197">
    <property type="entry name" value="rSAM"/>
</dbReference>
<name>A0A1H5TDG5_9FIRM</name>
<keyword evidence="2" id="KW-0949">S-adenosyl-L-methionine</keyword>
<dbReference type="InterPro" id="IPR058240">
    <property type="entry name" value="rSAM_sf"/>
</dbReference>
<dbReference type="GO" id="GO:0003824">
    <property type="term" value="F:catalytic activity"/>
    <property type="evidence" value="ECO:0007669"/>
    <property type="project" value="InterPro"/>
</dbReference>
<dbReference type="SUPFAM" id="SSF102114">
    <property type="entry name" value="Radical SAM enzymes"/>
    <property type="match status" value="1"/>
</dbReference>
<dbReference type="PANTHER" id="PTHR43409">
    <property type="entry name" value="ANAEROBIC MAGNESIUM-PROTOPORPHYRIN IX MONOMETHYL ESTER CYCLASE-RELATED"/>
    <property type="match status" value="1"/>
</dbReference>
<dbReference type="InterPro" id="IPR013785">
    <property type="entry name" value="Aldolase_TIM"/>
</dbReference>
<dbReference type="AlphaFoldDB" id="A0A1H5TDG5"/>
<dbReference type="SFLD" id="SFLDS00029">
    <property type="entry name" value="Radical_SAM"/>
    <property type="match status" value="1"/>
</dbReference>
<keyword evidence="3" id="KW-0479">Metal-binding</keyword>
<comment type="cofactor">
    <cofactor evidence="1">
        <name>[4Fe-4S] cluster</name>
        <dbReference type="ChEBI" id="CHEBI:49883"/>
    </cofactor>
</comment>
<dbReference type="GO" id="GO:0046872">
    <property type="term" value="F:metal ion binding"/>
    <property type="evidence" value="ECO:0007669"/>
    <property type="project" value="UniProtKB-KW"/>
</dbReference>
<dbReference type="Proteomes" id="UP000236726">
    <property type="component" value="Unassembled WGS sequence"/>
</dbReference>
<evidence type="ECO:0000256" key="5">
    <source>
        <dbReference type="ARBA" id="ARBA00023014"/>
    </source>
</evidence>
<feature type="domain" description="Radical SAM core" evidence="6">
    <location>
        <begin position="11"/>
        <end position="241"/>
    </location>
</feature>
<dbReference type="InterPro" id="IPR051198">
    <property type="entry name" value="BchE-like"/>
</dbReference>
<keyword evidence="5" id="KW-0411">Iron-sulfur</keyword>
<dbReference type="SMART" id="SM00729">
    <property type="entry name" value="Elp3"/>
    <property type="match status" value="1"/>
</dbReference>
<dbReference type="Gene3D" id="3.20.20.70">
    <property type="entry name" value="Aldolase class I"/>
    <property type="match status" value="1"/>
</dbReference>
<evidence type="ECO:0000313" key="7">
    <source>
        <dbReference type="EMBL" id="SEF60839.1"/>
    </source>
</evidence>
<organism evidence="7 8">
    <name type="scientific">Lachnospira multipara</name>
    <dbReference type="NCBI Taxonomy" id="28051"/>
    <lineage>
        <taxon>Bacteria</taxon>
        <taxon>Bacillati</taxon>
        <taxon>Bacillota</taxon>
        <taxon>Clostridia</taxon>
        <taxon>Lachnospirales</taxon>
        <taxon>Lachnospiraceae</taxon>
        <taxon>Lachnospira</taxon>
    </lineage>
</organism>
<dbReference type="SFLD" id="SFLDG01082">
    <property type="entry name" value="B12-binding_domain_containing"/>
    <property type="match status" value="1"/>
</dbReference>